<sequence length="38" mass="4343">MSRQARGGREGCRKCHARAPYYSQVPRAFSWTGTRQVS</sequence>
<dbReference type="Proteomes" id="UP000028725">
    <property type="component" value="Unassembled WGS sequence"/>
</dbReference>
<keyword evidence="2" id="KW-1185">Reference proteome</keyword>
<name>A0A085WWA0_9BACT</name>
<gene>
    <name evidence="1" type="ORF">DB31_0224</name>
</gene>
<evidence type="ECO:0000313" key="1">
    <source>
        <dbReference type="EMBL" id="KFE71963.1"/>
    </source>
</evidence>
<accession>A0A085WWA0</accession>
<reference evidence="1 2" key="1">
    <citation type="submission" date="2014-04" db="EMBL/GenBank/DDBJ databases">
        <title>Genome assembly of Hyalangium minutum DSM 14724.</title>
        <authorList>
            <person name="Sharma G."/>
            <person name="Subramanian S."/>
        </authorList>
    </citation>
    <scope>NUCLEOTIDE SEQUENCE [LARGE SCALE GENOMIC DNA]</scope>
    <source>
        <strain evidence="1 2">DSM 14724</strain>
    </source>
</reference>
<proteinExistence type="predicted"/>
<comment type="caution">
    <text evidence="1">The sequence shown here is derived from an EMBL/GenBank/DDBJ whole genome shotgun (WGS) entry which is preliminary data.</text>
</comment>
<protein>
    <submittedName>
        <fullName evidence="1">Uncharacterized protein</fullName>
    </submittedName>
</protein>
<evidence type="ECO:0000313" key="2">
    <source>
        <dbReference type="Proteomes" id="UP000028725"/>
    </source>
</evidence>
<dbReference type="AlphaFoldDB" id="A0A085WWA0"/>
<organism evidence="1 2">
    <name type="scientific">Hyalangium minutum</name>
    <dbReference type="NCBI Taxonomy" id="394096"/>
    <lineage>
        <taxon>Bacteria</taxon>
        <taxon>Pseudomonadati</taxon>
        <taxon>Myxococcota</taxon>
        <taxon>Myxococcia</taxon>
        <taxon>Myxococcales</taxon>
        <taxon>Cystobacterineae</taxon>
        <taxon>Archangiaceae</taxon>
        <taxon>Hyalangium</taxon>
    </lineage>
</organism>
<dbReference type="EMBL" id="JMCB01000001">
    <property type="protein sequence ID" value="KFE71963.1"/>
    <property type="molecule type" value="Genomic_DNA"/>
</dbReference>